<dbReference type="PANTHER" id="PTHR11977:SF51">
    <property type="entry name" value="PROTEIN FLIGHTLESS-1 HOMOLOG"/>
    <property type="match status" value="1"/>
</dbReference>
<dbReference type="GO" id="GO:0015629">
    <property type="term" value="C:actin cytoskeleton"/>
    <property type="evidence" value="ECO:0007669"/>
    <property type="project" value="TreeGrafter"/>
</dbReference>
<dbReference type="Gene3D" id="3.80.10.10">
    <property type="entry name" value="Ribonuclease Inhibitor"/>
    <property type="match status" value="2"/>
</dbReference>
<dbReference type="GO" id="GO:0051014">
    <property type="term" value="P:actin filament severing"/>
    <property type="evidence" value="ECO:0007669"/>
    <property type="project" value="TreeGrafter"/>
</dbReference>
<comment type="caution">
    <text evidence="5">The sequence shown here is derived from an EMBL/GenBank/DDBJ whole genome shotgun (WGS) entry which is preliminary data.</text>
</comment>
<evidence type="ECO:0000313" key="5">
    <source>
        <dbReference type="EMBL" id="KAF0310088.1"/>
    </source>
</evidence>
<dbReference type="EMBL" id="VIIS01000346">
    <property type="protein sequence ID" value="KAF0310088.1"/>
    <property type="molecule type" value="Genomic_DNA"/>
</dbReference>
<feature type="domain" description="Gelsolin-like" evidence="4">
    <location>
        <begin position="657"/>
        <end position="727"/>
    </location>
</feature>
<dbReference type="Pfam" id="PF13855">
    <property type="entry name" value="LRR_8"/>
    <property type="match status" value="2"/>
</dbReference>
<dbReference type="GO" id="GO:0008154">
    <property type="term" value="P:actin polymerization or depolymerization"/>
    <property type="evidence" value="ECO:0007669"/>
    <property type="project" value="TreeGrafter"/>
</dbReference>
<reference evidence="5 6" key="1">
    <citation type="submission" date="2019-07" db="EMBL/GenBank/DDBJ databases">
        <title>Draft genome assembly of a fouling barnacle, Amphibalanus amphitrite (Darwin, 1854): The first reference genome for Thecostraca.</title>
        <authorList>
            <person name="Kim W."/>
        </authorList>
    </citation>
    <scope>NUCLEOTIDE SEQUENCE [LARGE SCALE GENOMIC DNA]</scope>
    <source>
        <strain evidence="5">SNU_AA5</strain>
        <tissue evidence="5">Soma without cirri and trophi</tissue>
    </source>
</reference>
<dbReference type="SMART" id="SM00262">
    <property type="entry name" value="GEL"/>
    <property type="match status" value="6"/>
</dbReference>
<organism evidence="5 6">
    <name type="scientific">Amphibalanus amphitrite</name>
    <name type="common">Striped barnacle</name>
    <name type="synonym">Balanus amphitrite</name>
    <dbReference type="NCBI Taxonomy" id="1232801"/>
    <lineage>
        <taxon>Eukaryota</taxon>
        <taxon>Metazoa</taxon>
        <taxon>Ecdysozoa</taxon>
        <taxon>Arthropoda</taxon>
        <taxon>Crustacea</taxon>
        <taxon>Multicrustacea</taxon>
        <taxon>Cirripedia</taxon>
        <taxon>Thoracica</taxon>
        <taxon>Thoracicalcarea</taxon>
        <taxon>Balanomorpha</taxon>
        <taxon>Balanoidea</taxon>
        <taxon>Balanidae</taxon>
        <taxon>Amphibalaninae</taxon>
        <taxon>Amphibalanus</taxon>
    </lineage>
</organism>
<feature type="domain" description="Gelsolin-like" evidence="4">
    <location>
        <begin position="1079"/>
        <end position="1151"/>
    </location>
</feature>
<sequence length="1278" mass="145251">MAATGVLPFVRGIDFTKNDFKTEAFPASVGKMTGLRWLKLNRTGLQTIPEELGNLQKLEHLHMMHNALEKVYGELTQLPSLRSINLRHNCIRTSGLPAEVFNSEELTTLDLSHNKLKEIPEGLERARSLLSVNLSHNMIEIIPNQLFVYVNDILFLDLSHNKLESLPPQTRRLVNLQTLILNDNPLGLFQMRQLPALTSLQCLHMANTQRSPSNLPPLLDTLVNLTEVDLSRNKLAKIPDCLFTVPNLKRLNISDNNIAGELNVAVGGWGEGEEGGEVGWVVRDLWTRLEVLNVCRNQLTALPPSLCKLTNIRRLYVNDNRLDFNGVPAGMGKLAALEVFSAAHNRLEMIPEGLCRCGALKKLILASNRLVTLPDTIHLISDSLEVLDLRDNPDLIFPPRPASMKQGAGVEFYNVDFSLHNQLRQAGAAKDLPPSMAGPSKDPIARKLRLRRRKDTNDSDNQDSAKILKGMKDVAKEKEKTNSQEGGALYESLKPKKWDESLEKPSLDYSEFFEPDVGQIPGLTVWEIENFLPNQIDESIHGKFYEGDCYIVLKTFLDDSNAISWQIYFWIGEKATLDKRACSAIHAVNLRNNLGADCRSIREEQGDESDAFLDMFGGEISYIEGGRTASGFYTVEDVEFPTRLYRIHPNGTGLHLEPVEVSPDSLDPRYVFLLDGGKRMFVWYGNKCKNTLKSKTRLMAEKISKNERKNESDIGTFHQGEETAEFWSLVGVAEDEEPPSEDDIEEHVPEDFVPKRSHLYQVGLGMGYLELPQVELPQGKMTRELLVSKHVYVLDCFGDVFVWIGKKSTRLVRAASLKLSQELVCMKDRGLNAMVTVVKEGTESQVFKSKFSGWDDVIAVDFTRTAESVRRTGADINAWAKKQQTKTDLSALFTPRQIPVPLAEAQQLMDEWNEDLEQMETFVLEGKKFVRLPEDEFGHFYSADCYVFLCRYWVPAQAEDGEPDEDAEDDFQCVVYFWQGRHASNMGWLTFTFSLQKKFESLFGEKLEVLRMYQQQEPMKFMSHFKRRFVIHQGRRKAAPPLPRQPDHADAPAPASAVEFFHLRCNGNPICCRCVQVAPDASVLNSEFCYILKVPFSQPGQEQESGIVYVWLGAKADPDEARLAEEIATELYDAERFSLQVLNEGEEPENFFWIGIGGKKPYDTSAEYMRYSRLFRCTNEKGYFSISEKCSDFCQDELDDDDIMILDNGEQVFLWMGPRCSEVEVKLAYKSAQVYIQHLRVKQPERPRKLFLTLKGKESRRFYKCFHGWSPRPQSSLC</sequence>
<dbReference type="SMART" id="SM00364">
    <property type="entry name" value="LRR_BAC"/>
    <property type="match status" value="7"/>
</dbReference>
<gene>
    <name evidence="5" type="primary">fliI</name>
    <name evidence="5" type="ORF">FJT64_018839</name>
</gene>
<accession>A0A6A4X596</accession>
<dbReference type="CDD" id="cd11288">
    <property type="entry name" value="gelsolin_S5_like"/>
    <property type="match status" value="1"/>
</dbReference>
<dbReference type="SUPFAM" id="SSF52058">
    <property type="entry name" value="L domain-like"/>
    <property type="match status" value="2"/>
</dbReference>
<dbReference type="GO" id="GO:0005546">
    <property type="term" value="F:phosphatidylinositol-4,5-bisphosphate binding"/>
    <property type="evidence" value="ECO:0007669"/>
    <property type="project" value="TreeGrafter"/>
</dbReference>
<keyword evidence="2" id="KW-0677">Repeat</keyword>
<dbReference type="PRINTS" id="PR00019">
    <property type="entry name" value="LEURICHRPT"/>
</dbReference>
<dbReference type="GO" id="GO:0005634">
    <property type="term" value="C:nucleus"/>
    <property type="evidence" value="ECO:0007669"/>
    <property type="project" value="TreeGrafter"/>
</dbReference>
<feature type="domain" description="Gelsolin-like" evidence="4">
    <location>
        <begin position="535"/>
        <end position="613"/>
    </location>
</feature>
<dbReference type="CDD" id="cd11292">
    <property type="entry name" value="gelsolin_S3_like"/>
    <property type="match status" value="1"/>
</dbReference>
<dbReference type="PRINTS" id="PR00597">
    <property type="entry name" value="GELSOLIN"/>
</dbReference>
<dbReference type="FunFam" id="3.40.20.10:FF:000031">
    <property type="entry name" value="protein flightless-1 homolog isoform X1"/>
    <property type="match status" value="1"/>
</dbReference>
<evidence type="ECO:0000259" key="4">
    <source>
        <dbReference type="Pfam" id="PF00626"/>
    </source>
</evidence>
<dbReference type="Proteomes" id="UP000440578">
    <property type="component" value="Unassembled WGS sequence"/>
</dbReference>
<dbReference type="Gene3D" id="3.40.20.10">
    <property type="entry name" value="Severin"/>
    <property type="match status" value="6"/>
</dbReference>
<feature type="compositionally biased region" description="Basic and acidic residues" evidence="3">
    <location>
        <begin position="470"/>
        <end position="482"/>
    </location>
</feature>
<evidence type="ECO:0000313" key="6">
    <source>
        <dbReference type="Proteomes" id="UP000440578"/>
    </source>
</evidence>
<proteinExistence type="predicted"/>
<dbReference type="CDD" id="cd11291">
    <property type="entry name" value="gelsolin_S6_like"/>
    <property type="match status" value="1"/>
</dbReference>
<dbReference type="InterPro" id="IPR007123">
    <property type="entry name" value="Gelsolin-like_dom"/>
</dbReference>
<feature type="region of interest" description="Disordered" evidence="3">
    <location>
        <begin position="428"/>
        <end position="488"/>
    </location>
</feature>
<dbReference type="GO" id="GO:0051015">
    <property type="term" value="F:actin filament binding"/>
    <property type="evidence" value="ECO:0007669"/>
    <property type="project" value="InterPro"/>
</dbReference>
<dbReference type="OrthoDB" id="20529at2759"/>
<keyword evidence="6" id="KW-1185">Reference proteome</keyword>
<protein>
    <submittedName>
        <fullName evidence="5">Protein flightless-1</fullName>
    </submittedName>
</protein>
<dbReference type="PANTHER" id="PTHR11977">
    <property type="entry name" value="VILLIN"/>
    <property type="match status" value="1"/>
</dbReference>
<dbReference type="Pfam" id="PF00626">
    <property type="entry name" value="Gelsolin"/>
    <property type="match status" value="5"/>
</dbReference>
<dbReference type="InterPro" id="IPR001611">
    <property type="entry name" value="Leu-rich_rpt"/>
</dbReference>
<name>A0A6A4X596_AMPAM</name>
<dbReference type="InterPro" id="IPR003591">
    <property type="entry name" value="Leu-rich_rpt_typical-subtyp"/>
</dbReference>
<feature type="domain" description="Gelsolin-like" evidence="4">
    <location>
        <begin position="1187"/>
        <end position="1262"/>
    </location>
</feature>
<dbReference type="CDD" id="cd11280">
    <property type="entry name" value="gelsolin_like"/>
    <property type="match status" value="2"/>
</dbReference>
<evidence type="ECO:0000256" key="1">
    <source>
        <dbReference type="ARBA" id="ARBA00022614"/>
    </source>
</evidence>
<dbReference type="SMART" id="SM00369">
    <property type="entry name" value="LRR_TYP"/>
    <property type="match status" value="10"/>
</dbReference>
<dbReference type="SUPFAM" id="SSF55753">
    <property type="entry name" value="Actin depolymerizing proteins"/>
    <property type="match status" value="6"/>
</dbReference>
<evidence type="ECO:0000256" key="3">
    <source>
        <dbReference type="SAM" id="MobiDB-lite"/>
    </source>
</evidence>
<dbReference type="GO" id="GO:0030239">
    <property type="term" value="P:myofibril assembly"/>
    <property type="evidence" value="ECO:0007669"/>
    <property type="project" value="TreeGrafter"/>
</dbReference>
<dbReference type="InterPro" id="IPR029006">
    <property type="entry name" value="ADF-H/Gelsolin-like_dom_sf"/>
</dbReference>
<evidence type="ECO:0000256" key="2">
    <source>
        <dbReference type="ARBA" id="ARBA00022737"/>
    </source>
</evidence>
<dbReference type="PROSITE" id="PS51450">
    <property type="entry name" value="LRR"/>
    <property type="match status" value="2"/>
</dbReference>
<keyword evidence="1" id="KW-0433">Leucine-rich repeat</keyword>
<dbReference type="GO" id="GO:0051016">
    <property type="term" value="P:barbed-end actin filament capping"/>
    <property type="evidence" value="ECO:0007669"/>
    <property type="project" value="TreeGrafter"/>
</dbReference>
<dbReference type="AlphaFoldDB" id="A0A6A4X596"/>
<dbReference type="InterPro" id="IPR007122">
    <property type="entry name" value="Villin/Gelsolin"/>
</dbReference>
<feature type="domain" description="Gelsolin-like" evidence="4">
    <location>
        <begin position="774"/>
        <end position="847"/>
    </location>
</feature>
<dbReference type="CDD" id="cd11290">
    <property type="entry name" value="gelsolin_S1_like"/>
    <property type="match status" value="1"/>
</dbReference>
<dbReference type="InterPro" id="IPR032675">
    <property type="entry name" value="LRR_dom_sf"/>
</dbReference>
<dbReference type="GO" id="GO:0005737">
    <property type="term" value="C:cytoplasm"/>
    <property type="evidence" value="ECO:0007669"/>
    <property type="project" value="TreeGrafter"/>
</dbReference>